<comment type="caution">
    <text evidence="1">The sequence shown here is derived from an EMBL/GenBank/DDBJ whole genome shotgun (WGS) entry which is preliminary data.</text>
</comment>
<keyword evidence="2" id="KW-1185">Reference proteome</keyword>
<dbReference type="PANTHER" id="PTHR39166:SF1">
    <property type="entry name" value="BLL1166 PROTEIN"/>
    <property type="match status" value="1"/>
</dbReference>
<dbReference type="InterPro" id="IPR009267">
    <property type="entry name" value="NTP_transf_6"/>
</dbReference>
<reference evidence="1 2" key="1">
    <citation type="submission" date="2017-07" db="EMBL/GenBank/DDBJ databases">
        <title>Acidovorax KNDSW TSA 6 genome sequence and assembly.</title>
        <authorList>
            <person name="Mayilraj S."/>
        </authorList>
    </citation>
    <scope>NUCLEOTIDE SEQUENCE [LARGE SCALE GENOMIC DNA]</scope>
    <source>
        <strain evidence="1 2">KNDSW-TSA6</strain>
    </source>
</reference>
<gene>
    <name evidence="1" type="ORF">CBY09_02985</name>
</gene>
<dbReference type="RefSeq" id="WP_094286270.1">
    <property type="nucleotide sequence ID" value="NZ_NOIG01000003.1"/>
</dbReference>
<dbReference type="OrthoDB" id="9805247at2"/>
<dbReference type="PANTHER" id="PTHR39166">
    <property type="entry name" value="BLL1166 PROTEIN"/>
    <property type="match status" value="1"/>
</dbReference>
<dbReference type="AlphaFoldDB" id="A0A235ESS9"/>
<evidence type="ECO:0008006" key="3">
    <source>
        <dbReference type="Google" id="ProtNLM"/>
    </source>
</evidence>
<dbReference type="EMBL" id="NOIG01000003">
    <property type="protein sequence ID" value="OYD51843.1"/>
    <property type="molecule type" value="Genomic_DNA"/>
</dbReference>
<sequence>MSEQDEEAALARRFVSEALQNPHNAALLERLPFLGLPDAWLVAGCLFQTVWNLRSGLAPTAHIKDYDLFYFDGNDLSESAEQQVQAQVTALFADLPITVEAKNQARVHLWYERWFGYPYAPLESARHGIERFLVPCTCVGLQPGNTPQTPPLLYAPYGLAELYAGLMRPNPAYPHLPLFQAKADSYRERWPWLTIEPMLTTTGGLPESF</sequence>
<dbReference type="Pfam" id="PF06042">
    <property type="entry name" value="NTP_transf_6"/>
    <property type="match status" value="1"/>
</dbReference>
<evidence type="ECO:0000313" key="2">
    <source>
        <dbReference type="Proteomes" id="UP000215441"/>
    </source>
</evidence>
<protein>
    <recommendedName>
        <fullName evidence="3">Nucleotidyltransferase family protein</fullName>
    </recommendedName>
</protein>
<proteinExistence type="predicted"/>
<accession>A0A235ESS9</accession>
<name>A0A235ESS9_9BURK</name>
<organism evidence="1 2">
    <name type="scientific">Acidovorax kalamii</name>
    <dbReference type="NCBI Taxonomy" id="2004485"/>
    <lineage>
        <taxon>Bacteria</taxon>
        <taxon>Pseudomonadati</taxon>
        <taxon>Pseudomonadota</taxon>
        <taxon>Betaproteobacteria</taxon>
        <taxon>Burkholderiales</taxon>
        <taxon>Comamonadaceae</taxon>
        <taxon>Acidovorax</taxon>
    </lineage>
</organism>
<evidence type="ECO:0000313" key="1">
    <source>
        <dbReference type="EMBL" id="OYD51843.1"/>
    </source>
</evidence>
<dbReference type="Proteomes" id="UP000215441">
    <property type="component" value="Unassembled WGS sequence"/>
</dbReference>